<evidence type="ECO:0000256" key="12">
    <source>
        <dbReference type="RuleBase" id="RU003357"/>
    </source>
</evidence>
<dbReference type="PANTHER" id="PTHR32552:SF81">
    <property type="entry name" value="TONB-DEPENDENT OUTER MEMBRANE RECEPTOR"/>
    <property type="match status" value="1"/>
</dbReference>
<protein>
    <submittedName>
        <fullName evidence="16">TonB-dependent receptor</fullName>
    </submittedName>
</protein>
<evidence type="ECO:0000259" key="15">
    <source>
        <dbReference type="Pfam" id="PF07715"/>
    </source>
</evidence>
<evidence type="ECO:0000256" key="6">
    <source>
        <dbReference type="ARBA" id="ARBA00023004"/>
    </source>
</evidence>
<keyword evidence="16" id="KW-0675">Receptor</keyword>
<feature type="domain" description="TonB-dependent receptor plug" evidence="15">
    <location>
        <begin position="93"/>
        <end position="203"/>
    </location>
</feature>
<feature type="region of interest" description="Disordered" evidence="13">
    <location>
        <begin position="1"/>
        <end position="24"/>
    </location>
</feature>
<dbReference type="GO" id="GO:0009279">
    <property type="term" value="C:cell outer membrane"/>
    <property type="evidence" value="ECO:0007669"/>
    <property type="project" value="UniProtKB-SubCell"/>
</dbReference>
<evidence type="ECO:0000256" key="8">
    <source>
        <dbReference type="ARBA" id="ARBA00023077"/>
    </source>
</evidence>
<dbReference type="PROSITE" id="PS52016">
    <property type="entry name" value="TONB_DEPENDENT_REC_3"/>
    <property type="match status" value="1"/>
</dbReference>
<dbReference type="Pfam" id="PF00593">
    <property type="entry name" value="TonB_dep_Rec_b-barrel"/>
    <property type="match status" value="1"/>
</dbReference>
<evidence type="ECO:0000256" key="9">
    <source>
        <dbReference type="ARBA" id="ARBA00023136"/>
    </source>
</evidence>
<dbReference type="GO" id="GO:0006826">
    <property type="term" value="P:iron ion transport"/>
    <property type="evidence" value="ECO:0007669"/>
    <property type="project" value="UniProtKB-KW"/>
</dbReference>
<keyword evidence="8 12" id="KW-0798">TonB box</keyword>
<keyword evidence="9 11" id="KW-0472">Membrane</keyword>
<evidence type="ECO:0000313" key="16">
    <source>
        <dbReference type="EMBL" id="TDK60458.1"/>
    </source>
</evidence>
<keyword evidence="2 11" id="KW-0813">Transport</keyword>
<feature type="domain" description="TonB-dependent receptor-like beta-barrel" evidence="14">
    <location>
        <begin position="303"/>
        <end position="800"/>
    </location>
</feature>
<dbReference type="Pfam" id="PF07715">
    <property type="entry name" value="Plug"/>
    <property type="match status" value="1"/>
</dbReference>
<evidence type="ECO:0000256" key="4">
    <source>
        <dbReference type="ARBA" id="ARBA00022496"/>
    </source>
</evidence>
<keyword evidence="4" id="KW-0410">Iron transport</keyword>
<sequence length="835" mass="91510">MTAHYKPSAVGFKNNTHQRSGLPARSPLHHAIKTIFGLPGMSAVALSLIQIGTALANADPQATTYPSAAAVNSTSPDDLQTVVVTARKFKERAQDVPATVEAISGEKLEELHLTNFEDVVQLLPSVSFQSYGPGQSQIYMRGAVDGGDGNPSGSSPTVAVYLDETPVTAIGRNLDLHVYDLDRVEALPGPQSTLFGASSEGGTLRMITHQPVLHTLEGGVDAGGYSTNNGAASGSLESFLNIPLGEDAAVRLVVYDIHDGGFIDNVLGNRNYQLYQGSAAGTATPTSQVSVSNATLVKKDFNTEDTRGGRISFKYRINSDWSFNAGWINQNQKTSGVWSDDVNNPNAKLSAYQVQSFFPNSTDDTYNQEHVGFDGDLGFADLLFTASFSQRKVNTASDYSEYSDFKANPGLSSFIGGASCDYYALATHPCSNLGIYFTTNDHYRRQTDELRLQSKLKGDVQYVAGLYSESLRHDYLEQWIEPGSATGGPDMSLLGPSNLWYETNQSRLDKQWAAFGEVRYKFQPEWTATLGGRYFHETSSLAGYSGYGLFAYSPVVPVNSSVSDNGNTMKANLSYQPDANQNYYALWSQGYRPGGINRVATSVVAQTYKPDQMNNYEAGWKLSLSRKLQFDGAFYMMDWKNMQLSRYESAWGAPLGLTVNLTKARITGFETSLAWRPVRKWNLSAGLDLNNARLSQDLVVGSATAGYSVAPSGTPLPYAPKVKYNLSSRNSYEIAEDFEGYFQMTYAETGKRYNDVFVYQTPTLGTPGPDGRREMDAYGQLNLGTGVMHNAWSADFYVNNALNKRAELARSTAAWDTWTTVNRPRTIGLKISYRF</sequence>
<dbReference type="Proteomes" id="UP000294829">
    <property type="component" value="Unassembled WGS sequence"/>
</dbReference>
<evidence type="ECO:0000256" key="7">
    <source>
        <dbReference type="ARBA" id="ARBA00023065"/>
    </source>
</evidence>
<evidence type="ECO:0000259" key="14">
    <source>
        <dbReference type="Pfam" id="PF00593"/>
    </source>
</evidence>
<dbReference type="InterPro" id="IPR036942">
    <property type="entry name" value="Beta-barrel_TonB_sf"/>
</dbReference>
<keyword evidence="6" id="KW-0408">Iron</keyword>
<dbReference type="AlphaFoldDB" id="A0A4R5VPU6"/>
<comment type="similarity">
    <text evidence="11 12">Belongs to the TonB-dependent receptor family.</text>
</comment>
<evidence type="ECO:0000256" key="11">
    <source>
        <dbReference type="PROSITE-ProRule" id="PRU01360"/>
    </source>
</evidence>
<keyword evidence="3 11" id="KW-1134">Transmembrane beta strand</keyword>
<evidence type="ECO:0000256" key="13">
    <source>
        <dbReference type="SAM" id="MobiDB-lite"/>
    </source>
</evidence>
<evidence type="ECO:0000313" key="17">
    <source>
        <dbReference type="Proteomes" id="UP000294829"/>
    </source>
</evidence>
<dbReference type="SUPFAM" id="SSF56935">
    <property type="entry name" value="Porins"/>
    <property type="match status" value="1"/>
</dbReference>
<dbReference type="InterPro" id="IPR039426">
    <property type="entry name" value="TonB-dep_rcpt-like"/>
</dbReference>
<comment type="subcellular location">
    <subcellularLocation>
        <location evidence="1 11">Cell outer membrane</location>
        <topology evidence="1 11">Multi-pass membrane protein</topology>
    </subcellularLocation>
</comment>
<name>A0A4R5VPU6_9BURK</name>
<evidence type="ECO:0000256" key="1">
    <source>
        <dbReference type="ARBA" id="ARBA00004571"/>
    </source>
</evidence>
<keyword evidence="17" id="KW-1185">Reference proteome</keyword>
<gene>
    <name evidence="16" type="ORF">E2I14_18235</name>
</gene>
<dbReference type="Gene3D" id="2.40.170.20">
    <property type="entry name" value="TonB-dependent receptor, beta-barrel domain"/>
    <property type="match status" value="1"/>
</dbReference>
<reference evidence="16 17" key="1">
    <citation type="submission" date="2019-03" db="EMBL/GenBank/DDBJ databases">
        <title>Sapientia aquatica gen. nov., sp. nov., isolated from a crater lake.</title>
        <authorList>
            <person name="Felfoldi T."/>
            <person name="Szabo A."/>
            <person name="Toth E."/>
            <person name="Schumann P."/>
            <person name="Keki Z."/>
            <person name="Marialigeti K."/>
            <person name="Mathe I."/>
        </authorList>
    </citation>
    <scope>NUCLEOTIDE SEQUENCE [LARGE SCALE GENOMIC DNA]</scope>
    <source>
        <strain evidence="16 17">SA-152</strain>
    </source>
</reference>
<comment type="caution">
    <text evidence="16">The sequence shown here is derived from an EMBL/GenBank/DDBJ whole genome shotgun (WGS) entry which is preliminary data.</text>
</comment>
<accession>A0A4R5VPU6</accession>
<keyword evidence="10 11" id="KW-0998">Cell outer membrane</keyword>
<evidence type="ECO:0000256" key="3">
    <source>
        <dbReference type="ARBA" id="ARBA00022452"/>
    </source>
</evidence>
<evidence type="ECO:0000256" key="5">
    <source>
        <dbReference type="ARBA" id="ARBA00022692"/>
    </source>
</evidence>
<keyword evidence="5 11" id="KW-0812">Transmembrane</keyword>
<dbReference type="RefSeq" id="WP_133331204.1">
    <property type="nucleotide sequence ID" value="NZ_SMYL01000017.1"/>
</dbReference>
<evidence type="ECO:0000256" key="2">
    <source>
        <dbReference type="ARBA" id="ARBA00022448"/>
    </source>
</evidence>
<keyword evidence="7" id="KW-0406">Ion transport</keyword>
<dbReference type="EMBL" id="SMYL01000017">
    <property type="protein sequence ID" value="TDK60458.1"/>
    <property type="molecule type" value="Genomic_DNA"/>
</dbReference>
<dbReference type="OrthoDB" id="8538693at2"/>
<dbReference type="InterPro" id="IPR012910">
    <property type="entry name" value="Plug_dom"/>
</dbReference>
<evidence type="ECO:0000256" key="10">
    <source>
        <dbReference type="ARBA" id="ARBA00023237"/>
    </source>
</evidence>
<organism evidence="16 17">
    <name type="scientific">Sapientia aquatica</name>
    <dbReference type="NCBI Taxonomy" id="1549640"/>
    <lineage>
        <taxon>Bacteria</taxon>
        <taxon>Pseudomonadati</taxon>
        <taxon>Pseudomonadota</taxon>
        <taxon>Betaproteobacteria</taxon>
        <taxon>Burkholderiales</taxon>
        <taxon>Oxalobacteraceae</taxon>
        <taxon>Sapientia</taxon>
    </lineage>
</organism>
<dbReference type="InterPro" id="IPR000531">
    <property type="entry name" value="Beta-barrel_TonB"/>
</dbReference>
<proteinExistence type="inferred from homology"/>
<dbReference type="PANTHER" id="PTHR32552">
    <property type="entry name" value="FERRICHROME IRON RECEPTOR-RELATED"/>
    <property type="match status" value="1"/>
</dbReference>